<evidence type="ECO:0000313" key="3">
    <source>
        <dbReference type="Proteomes" id="UP000020595"/>
    </source>
</evidence>
<feature type="transmembrane region" description="Helical" evidence="1">
    <location>
        <begin position="67"/>
        <end position="86"/>
    </location>
</feature>
<feature type="transmembrane region" description="Helical" evidence="1">
    <location>
        <begin position="106"/>
        <end position="123"/>
    </location>
</feature>
<organism evidence="2 3">
    <name type="scientific">Acinetobacter baumannii (strain 1295743)</name>
    <dbReference type="NCBI Taxonomy" id="1310613"/>
    <lineage>
        <taxon>Bacteria</taxon>
        <taxon>Pseudomonadati</taxon>
        <taxon>Pseudomonadota</taxon>
        <taxon>Gammaproteobacteria</taxon>
        <taxon>Moraxellales</taxon>
        <taxon>Moraxellaceae</taxon>
        <taxon>Acinetobacter</taxon>
        <taxon>Acinetobacter calcoaceticus/baumannii complex</taxon>
    </lineage>
</organism>
<dbReference type="AlphaFoldDB" id="A0A009HQE1"/>
<comment type="caution">
    <text evidence="2">The sequence shown here is derived from an EMBL/GenBank/DDBJ whole genome shotgun (WGS) entry which is preliminary data.</text>
</comment>
<evidence type="ECO:0000313" key="2">
    <source>
        <dbReference type="EMBL" id="EXB06427.1"/>
    </source>
</evidence>
<keyword evidence="1" id="KW-1133">Transmembrane helix</keyword>
<name>A0A009HQE1_ACIB9</name>
<accession>A0A009HQE1</accession>
<feature type="transmembrane region" description="Helical" evidence="1">
    <location>
        <begin position="41"/>
        <end position="60"/>
    </location>
</feature>
<protein>
    <submittedName>
        <fullName evidence="2">Putative membrane protein</fullName>
    </submittedName>
</protein>
<proteinExistence type="predicted"/>
<reference evidence="2 3" key="1">
    <citation type="submission" date="2014-02" db="EMBL/GenBank/DDBJ databases">
        <title>Comparative genomics and transcriptomics to identify genetic mechanisms underlying the emergence of carbapenem resistant Acinetobacter baumannii (CRAb).</title>
        <authorList>
            <person name="Harris A.D."/>
            <person name="Johnson K.J."/>
            <person name="George J."/>
            <person name="Shefchek K."/>
            <person name="Daugherty S.C."/>
            <person name="Parankush S."/>
            <person name="Sadzewicz L."/>
            <person name="Tallon L."/>
            <person name="Sengamalay N."/>
            <person name="Hazen T.H."/>
            <person name="Rasko D.A."/>
        </authorList>
    </citation>
    <scope>NUCLEOTIDE SEQUENCE [LARGE SCALE GENOMIC DNA]</scope>
    <source>
        <strain evidence="2 3">1295743</strain>
    </source>
</reference>
<keyword evidence="1" id="KW-0812">Transmembrane</keyword>
<gene>
    <name evidence="2" type="ORF">J512_1388</name>
</gene>
<sequence>MSNNNYIDELLKLLAMFAFIGVLLLAFKCQTIFALDMTTSYEVSVRIVIYIVTAAILGFLTRNHIEFTTQFLIAVPFAYFWLEPILDYKAIQTIPDVPFYLSGHGQSLGLLIMIIFCFALWVFKETSSNSLESQNV</sequence>
<evidence type="ECO:0000256" key="1">
    <source>
        <dbReference type="SAM" id="Phobius"/>
    </source>
</evidence>
<dbReference type="Proteomes" id="UP000020595">
    <property type="component" value="Unassembled WGS sequence"/>
</dbReference>
<feature type="transmembrane region" description="Helical" evidence="1">
    <location>
        <begin position="12"/>
        <end position="35"/>
    </location>
</feature>
<keyword evidence="1" id="KW-0472">Membrane</keyword>
<dbReference type="EMBL" id="JEWH01000012">
    <property type="protein sequence ID" value="EXB06427.1"/>
    <property type="molecule type" value="Genomic_DNA"/>
</dbReference>
<dbReference type="PATRIC" id="fig|1310613.3.peg.1333"/>
<dbReference type="RefSeq" id="WP_000069671.1">
    <property type="nucleotide sequence ID" value="NZ_JEWH01000012.1"/>
</dbReference>